<sequence>MPILPLNDDNIQSLKVVTGASPPSPDHRHRPPYTVAGKLILVGFEKRLQLLTRIFTETEKSLGSRYYLHHSWLLPKTPVKSRISGGEMFAWRRGFDQDSLRSLKSSESSGLTENHNCIAKGRRRCHLHRWRSDRGRERLRTTSAATGESAATRIALSGGRK</sequence>
<feature type="compositionally biased region" description="Low complexity" evidence="1">
    <location>
        <begin position="141"/>
        <end position="152"/>
    </location>
</feature>
<protein>
    <submittedName>
        <fullName evidence="2">Uncharacterized protein</fullName>
    </submittedName>
</protein>
<dbReference type="EMBL" id="KK914384">
    <property type="protein sequence ID" value="KDP37719.1"/>
    <property type="molecule type" value="Genomic_DNA"/>
</dbReference>
<gene>
    <name evidence="2" type="ORF">JCGZ_05209</name>
</gene>
<proteinExistence type="predicted"/>
<organism evidence="2 3">
    <name type="scientific">Jatropha curcas</name>
    <name type="common">Barbados nut</name>
    <dbReference type="NCBI Taxonomy" id="180498"/>
    <lineage>
        <taxon>Eukaryota</taxon>
        <taxon>Viridiplantae</taxon>
        <taxon>Streptophyta</taxon>
        <taxon>Embryophyta</taxon>
        <taxon>Tracheophyta</taxon>
        <taxon>Spermatophyta</taxon>
        <taxon>Magnoliopsida</taxon>
        <taxon>eudicotyledons</taxon>
        <taxon>Gunneridae</taxon>
        <taxon>Pentapetalae</taxon>
        <taxon>rosids</taxon>
        <taxon>fabids</taxon>
        <taxon>Malpighiales</taxon>
        <taxon>Euphorbiaceae</taxon>
        <taxon>Crotonoideae</taxon>
        <taxon>Jatropheae</taxon>
        <taxon>Jatropha</taxon>
    </lineage>
</organism>
<dbReference type="Proteomes" id="UP000027138">
    <property type="component" value="Unassembled WGS sequence"/>
</dbReference>
<evidence type="ECO:0000313" key="3">
    <source>
        <dbReference type="Proteomes" id="UP000027138"/>
    </source>
</evidence>
<reference evidence="2 3" key="1">
    <citation type="journal article" date="2014" name="PLoS ONE">
        <title>Global Analysis of Gene Expression Profiles in Physic Nut (Jatropha curcas L.) Seedlings Exposed to Salt Stress.</title>
        <authorList>
            <person name="Zhang L."/>
            <person name="Zhang C."/>
            <person name="Wu P."/>
            <person name="Chen Y."/>
            <person name="Li M."/>
            <person name="Jiang H."/>
            <person name="Wu G."/>
        </authorList>
    </citation>
    <scope>NUCLEOTIDE SEQUENCE [LARGE SCALE GENOMIC DNA]</scope>
    <source>
        <strain evidence="3">cv. GZQX0401</strain>
        <tissue evidence="2">Young leaves</tissue>
    </source>
</reference>
<name>A0A067L0X9_JATCU</name>
<feature type="region of interest" description="Disordered" evidence="1">
    <location>
        <begin position="136"/>
        <end position="161"/>
    </location>
</feature>
<accession>A0A067L0X9</accession>
<keyword evidence="3" id="KW-1185">Reference proteome</keyword>
<evidence type="ECO:0000256" key="1">
    <source>
        <dbReference type="SAM" id="MobiDB-lite"/>
    </source>
</evidence>
<dbReference type="AlphaFoldDB" id="A0A067L0X9"/>
<evidence type="ECO:0000313" key="2">
    <source>
        <dbReference type="EMBL" id="KDP37719.1"/>
    </source>
</evidence>